<dbReference type="RefSeq" id="WP_007957820.1">
    <property type="nucleotide sequence ID" value="NZ_CP010978.1"/>
</dbReference>
<protein>
    <submittedName>
        <fullName evidence="3">Integrase family protein</fullName>
    </submittedName>
</protein>
<name>I8TXQ4_9FIRM</name>
<dbReference type="AlphaFoldDB" id="I8TXQ4"/>
<dbReference type="Proteomes" id="UP000005361">
    <property type="component" value="Chromosome"/>
</dbReference>
<organism evidence="3 4">
    <name type="scientific">Pelosinus fermentans JBW45</name>
    <dbReference type="NCBI Taxonomy" id="1192197"/>
    <lineage>
        <taxon>Bacteria</taxon>
        <taxon>Bacillati</taxon>
        <taxon>Bacillota</taxon>
        <taxon>Negativicutes</taxon>
        <taxon>Selenomonadales</taxon>
        <taxon>Sporomusaceae</taxon>
        <taxon>Pelosinus</taxon>
    </lineage>
</organism>
<dbReference type="KEGG" id="pft:JBW_02995"/>
<dbReference type="InterPro" id="IPR013762">
    <property type="entry name" value="Integrase-like_cat_sf"/>
</dbReference>
<evidence type="ECO:0000313" key="4">
    <source>
        <dbReference type="Proteomes" id="UP000005361"/>
    </source>
</evidence>
<evidence type="ECO:0000313" key="3">
    <source>
        <dbReference type="EMBL" id="AJQ28338.1"/>
    </source>
</evidence>
<gene>
    <name evidence="3" type="ORF">JBW_02995</name>
</gene>
<dbReference type="GO" id="GO:0003677">
    <property type="term" value="F:DNA binding"/>
    <property type="evidence" value="ECO:0007669"/>
    <property type="project" value="InterPro"/>
</dbReference>
<dbReference type="HOGENOM" id="CLU_2509740_0_0_9"/>
<reference evidence="3 4" key="1">
    <citation type="journal article" date="2015" name="Genome Announc.">
        <title>Complete Genome Sequence of Pelosinus fermentans JBW45, a Member of a Remarkably Competitive Group of Negativicutes in the Firmicutes Phylum.</title>
        <authorList>
            <person name="De Leon K.B."/>
            <person name="Utturkar S.M."/>
            <person name="Camilleri L.B."/>
            <person name="Elias D.A."/>
            <person name="Arkin A.P."/>
            <person name="Fields M.W."/>
            <person name="Brown S.D."/>
            <person name="Wall J.D."/>
        </authorList>
    </citation>
    <scope>NUCLEOTIDE SEQUENCE [LARGE SCALE GENOMIC DNA]</scope>
    <source>
        <strain evidence="3 4">JBW45</strain>
    </source>
</reference>
<dbReference type="STRING" id="1192197.JBW_02995"/>
<evidence type="ECO:0000256" key="1">
    <source>
        <dbReference type="ARBA" id="ARBA00023172"/>
    </source>
</evidence>
<dbReference type="GO" id="GO:0015074">
    <property type="term" value="P:DNA integration"/>
    <property type="evidence" value="ECO:0007669"/>
    <property type="project" value="InterPro"/>
</dbReference>
<dbReference type="InterPro" id="IPR011010">
    <property type="entry name" value="DNA_brk_join_enz"/>
</dbReference>
<feature type="domain" description="Tyr recombinase" evidence="2">
    <location>
        <begin position="1"/>
        <end position="85"/>
    </location>
</feature>
<reference evidence="4" key="2">
    <citation type="submission" date="2015-02" db="EMBL/GenBank/DDBJ databases">
        <title>Complete Genome Sequence of Pelosinus fermentans JBW45.</title>
        <authorList>
            <person name="De Leon K.B."/>
            <person name="Utturkar S.M."/>
            <person name="Camilleri L.B."/>
            <person name="Arkin A.P."/>
            <person name="Fields M.W."/>
            <person name="Brown S.D."/>
            <person name="Wall J.D."/>
        </authorList>
    </citation>
    <scope>NUCLEOTIDE SEQUENCE [LARGE SCALE GENOMIC DNA]</scope>
    <source>
        <strain evidence="4">JBW45</strain>
    </source>
</reference>
<dbReference type="InterPro" id="IPR002104">
    <property type="entry name" value="Integrase_catalytic"/>
</dbReference>
<dbReference type="SUPFAM" id="SSF56349">
    <property type="entry name" value="DNA breaking-rejoining enzymes"/>
    <property type="match status" value="1"/>
</dbReference>
<sequence length="85" mass="10116">MPKYLEKEELALFLKTAREKGIEDDYEFFLTLAYTGLRAGELCALKKTDQDTKLNAIIATKTYYNLRNSITTYELHQKQRHRYNY</sequence>
<keyword evidence="1" id="KW-0233">DNA recombination</keyword>
<dbReference type="GO" id="GO:0006310">
    <property type="term" value="P:DNA recombination"/>
    <property type="evidence" value="ECO:0007669"/>
    <property type="project" value="UniProtKB-KW"/>
</dbReference>
<dbReference type="Gene3D" id="1.10.443.10">
    <property type="entry name" value="Intergrase catalytic core"/>
    <property type="match status" value="1"/>
</dbReference>
<proteinExistence type="predicted"/>
<dbReference type="EMBL" id="CP010978">
    <property type="protein sequence ID" value="AJQ28338.1"/>
    <property type="molecule type" value="Genomic_DNA"/>
</dbReference>
<dbReference type="PROSITE" id="PS51898">
    <property type="entry name" value="TYR_RECOMBINASE"/>
    <property type="match status" value="1"/>
</dbReference>
<accession>I8TXQ4</accession>
<evidence type="ECO:0000259" key="2">
    <source>
        <dbReference type="PROSITE" id="PS51898"/>
    </source>
</evidence>